<evidence type="ECO:0000256" key="11">
    <source>
        <dbReference type="RuleBase" id="RU366059"/>
    </source>
</evidence>
<dbReference type="Gene3D" id="3.30.1330.90">
    <property type="entry name" value="D-3-phosphoglycerate dehydrogenase, domain 3"/>
    <property type="match status" value="1"/>
</dbReference>
<dbReference type="InterPro" id="IPR029009">
    <property type="entry name" value="ASB_dom_sf"/>
</dbReference>
<dbReference type="GO" id="GO:0051539">
    <property type="term" value="F:4 iron, 4 sulfur cluster binding"/>
    <property type="evidence" value="ECO:0007669"/>
    <property type="project" value="UniProtKB-UniRule"/>
</dbReference>
<dbReference type="Proteomes" id="UP000318709">
    <property type="component" value="Chromosome"/>
</dbReference>
<dbReference type="SUPFAM" id="SSF143548">
    <property type="entry name" value="Serine metabolism enzymes domain"/>
    <property type="match status" value="1"/>
</dbReference>
<comment type="similarity">
    <text evidence="3 11">Belongs to the iron-sulfur dependent L-serine dehydratase family.</text>
</comment>
<dbReference type="GO" id="GO:0006094">
    <property type="term" value="P:gluconeogenesis"/>
    <property type="evidence" value="ECO:0007669"/>
    <property type="project" value="UniProtKB-KW"/>
</dbReference>
<feature type="domain" description="Serine dehydratase beta chain" evidence="13">
    <location>
        <begin position="3"/>
        <end position="157"/>
    </location>
</feature>
<dbReference type="KEGG" id="swf:E3E12_03270"/>
<evidence type="ECO:0000256" key="8">
    <source>
        <dbReference type="ARBA" id="ARBA00023014"/>
    </source>
</evidence>
<protein>
    <recommendedName>
        <fullName evidence="11">L-serine dehydratase</fullName>
        <ecNumber evidence="11">4.3.1.17</ecNumber>
    </recommendedName>
</protein>
<proteinExistence type="inferred from homology"/>
<evidence type="ECO:0000256" key="5">
    <source>
        <dbReference type="ARBA" id="ARBA00022485"/>
    </source>
</evidence>
<evidence type="ECO:0000256" key="4">
    <source>
        <dbReference type="ARBA" id="ARBA00022432"/>
    </source>
</evidence>
<evidence type="ECO:0000313" key="14">
    <source>
        <dbReference type="EMBL" id="QDH13383.1"/>
    </source>
</evidence>
<keyword evidence="15" id="KW-1185">Reference proteome</keyword>
<reference evidence="14 15" key="1">
    <citation type="submission" date="2019-03" db="EMBL/GenBank/DDBJ databases">
        <title>The complete genome sequence of Swingsia_sp. F3b2 LMG30590(T).</title>
        <authorList>
            <person name="Chua K.-O."/>
            <person name="Chan K.-G."/>
            <person name="See-Too W.-S."/>
        </authorList>
    </citation>
    <scope>NUCLEOTIDE SEQUENCE [LARGE SCALE GENOMIC DNA]</scope>
    <source>
        <strain evidence="14 15">F3b2</strain>
    </source>
</reference>
<keyword evidence="7 11" id="KW-0408">Iron</keyword>
<accession>A0A4Y6U7J4</accession>
<evidence type="ECO:0000256" key="6">
    <source>
        <dbReference type="ARBA" id="ARBA00022723"/>
    </source>
</evidence>
<evidence type="ECO:0000313" key="15">
    <source>
        <dbReference type="Proteomes" id="UP000318709"/>
    </source>
</evidence>
<keyword evidence="8 11" id="KW-0411">Iron-sulfur</keyword>
<dbReference type="InterPro" id="IPR005130">
    <property type="entry name" value="Ser_deHydtase-like_asu"/>
</dbReference>
<comment type="cofactor">
    <cofactor evidence="1 11">
        <name>[4Fe-4S] cluster</name>
        <dbReference type="ChEBI" id="CHEBI:49883"/>
    </cofactor>
</comment>
<comment type="pathway">
    <text evidence="2">Carbohydrate biosynthesis; gluconeogenesis.</text>
</comment>
<evidence type="ECO:0000256" key="2">
    <source>
        <dbReference type="ARBA" id="ARBA00004742"/>
    </source>
</evidence>
<gene>
    <name evidence="14" type="ORF">E3E12_03270</name>
</gene>
<evidence type="ECO:0000256" key="1">
    <source>
        <dbReference type="ARBA" id="ARBA00001966"/>
    </source>
</evidence>
<dbReference type="PANTHER" id="PTHR30182:SF1">
    <property type="entry name" value="L-SERINE DEHYDRATASE 1"/>
    <property type="match status" value="1"/>
</dbReference>
<evidence type="ECO:0000259" key="12">
    <source>
        <dbReference type="Pfam" id="PF03313"/>
    </source>
</evidence>
<keyword evidence="5 11" id="KW-0004">4Fe-4S</keyword>
<dbReference type="InterPro" id="IPR005131">
    <property type="entry name" value="Ser_deHydtase_bsu"/>
</dbReference>
<keyword evidence="9 11" id="KW-0456">Lyase</keyword>
<dbReference type="Pfam" id="PF03313">
    <property type="entry name" value="SDH_alpha"/>
    <property type="match status" value="1"/>
</dbReference>
<evidence type="ECO:0000256" key="3">
    <source>
        <dbReference type="ARBA" id="ARBA00008636"/>
    </source>
</evidence>
<dbReference type="InterPro" id="IPR051318">
    <property type="entry name" value="Fe-S_L-Ser"/>
</dbReference>
<evidence type="ECO:0000256" key="7">
    <source>
        <dbReference type="ARBA" id="ARBA00023004"/>
    </source>
</evidence>
<evidence type="ECO:0000256" key="9">
    <source>
        <dbReference type="ARBA" id="ARBA00023239"/>
    </source>
</evidence>
<dbReference type="PANTHER" id="PTHR30182">
    <property type="entry name" value="L-SERINE DEHYDRATASE"/>
    <property type="match status" value="1"/>
</dbReference>
<keyword evidence="6 11" id="KW-0479">Metal-binding</keyword>
<dbReference type="NCBIfam" id="TIGR00720">
    <property type="entry name" value="sda_mono"/>
    <property type="match status" value="1"/>
</dbReference>
<dbReference type="EC" id="4.3.1.17" evidence="11"/>
<name>A0A4Y6U7J4_9PROT</name>
<dbReference type="EMBL" id="CP038231">
    <property type="protein sequence ID" value="QDH13383.1"/>
    <property type="molecule type" value="Genomic_DNA"/>
</dbReference>
<feature type="domain" description="Serine dehydratase-like alpha subunit" evidence="12">
    <location>
        <begin position="187"/>
        <end position="454"/>
    </location>
</feature>
<dbReference type="GO" id="GO:0046872">
    <property type="term" value="F:metal ion binding"/>
    <property type="evidence" value="ECO:0007669"/>
    <property type="project" value="UniProtKB-KW"/>
</dbReference>
<dbReference type="OrthoDB" id="9805537at2"/>
<evidence type="ECO:0000256" key="10">
    <source>
        <dbReference type="ARBA" id="ARBA00049406"/>
    </source>
</evidence>
<dbReference type="GO" id="GO:0003941">
    <property type="term" value="F:L-serine ammonia-lyase activity"/>
    <property type="evidence" value="ECO:0007669"/>
    <property type="project" value="UniProtKB-UniRule"/>
</dbReference>
<dbReference type="InterPro" id="IPR004644">
    <property type="entry name" value="Fe-S_L-Ser_mono"/>
</dbReference>
<dbReference type="RefSeq" id="WP_141443044.1">
    <property type="nucleotide sequence ID" value="NZ_CP038231.1"/>
</dbReference>
<dbReference type="Pfam" id="PF03315">
    <property type="entry name" value="SDH_beta"/>
    <property type="match status" value="1"/>
</dbReference>
<comment type="catalytic activity">
    <reaction evidence="10 11">
        <text>L-serine = pyruvate + NH4(+)</text>
        <dbReference type="Rhea" id="RHEA:19169"/>
        <dbReference type="ChEBI" id="CHEBI:15361"/>
        <dbReference type="ChEBI" id="CHEBI:28938"/>
        <dbReference type="ChEBI" id="CHEBI:33384"/>
        <dbReference type="EC" id="4.3.1.17"/>
    </reaction>
</comment>
<dbReference type="AlphaFoldDB" id="A0A4Y6U7J4"/>
<organism evidence="14 15">
    <name type="scientific">Formicincola oecophyllae</name>
    <dbReference type="NCBI Taxonomy" id="2558361"/>
    <lineage>
        <taxon>Bacteria</taxon>
        <taxon>Pseudomonadati</taxon>
        <taxon>Pseudomonadota</taxon>
        <taxon>Alphaproteobacteria</taxon>
        <taxon>Acetobacterales</taxon>
        <taxon>Acetobacteraceae</taxon>
        <taxon>Formicincola</taxon>
    </lineage>
</organism>
<evidence type="ECO:0000259" key="13">
    <source>
        <dbReference type="Pfam" id="PF03315"/>
    </source>
</evidence>
<sequence>MISLFDLLKIGIGPSSSHTVGPMRAAQRFRNSVAELPCLPARIEVTLYGSLAWTAVGHGTTRAVVLGLAGLEPDTVTPEEVKFHEEEAFIHHRLPLNRASGAGAMLAFDPAQDIILDRDTVPPVHPNTLQFCAYDSAGQMLLKERYCSVGGGFITPETSAENASYDLPAMPYDFTSGSTLLARCRQTGLDIAGVVFANEASLRPAQDVIAQLDLIAQTMLAAIERGLTTTGTLPGALKLQRRAPALHEKLKARSGPHLEGAPSHGVMDWLNLYAMAVSEENASGGRIVTAPTNGAAGVIPAVLRYYRQFCPEWSEKGQRKFLLTAAAIGGLFKLNASISGAEVGCQGEVGVASSMAAAGLAAVLGATPEQVENAAEIAMEHHLGLTCDPVAGLVQIPCVERNAFGAVKAVNAASLAMLGNGAHHVSLDHVTKTMAETGRDMNDRYKETAQGGLAVNVPAC</sequence>
<keyword evidence="4 11" id="KW-0312">Gluconeogenesis</keyword>